<dbReference type="SUPFAM" id="SSF53623">
    <property type="entry name" value="MurD-like peptide ligases, catalytic domain"/>
    <property type="match status" value="1"/>
</dbReference>
<dbReference type="GO" id="GO:0009252">
    <property type="term" value="P:peptidoglycan biosynthetic process"/>
    <property type="evidence" value="ECO:0007669"/>
    <property type="project" value="UniProtKB-UniRule"/>
</dbReference>
<comment type="caution">
    <text evidence="11">The sequence shown here is derived from an EMBL/GenBank/DDBJ whole genome shotgun (WGS) entry which is preliminary data.</text>
</comment>
<evidence type="ECO:0000259" key="9">
    <source>
        <dbReference type="Pfam" id="PF02875"/>
    </source>
</evidence>
<comment type="pathway">
    <text evidence="2 7 8">Cell wall biogenesis; peptidoglycan biosynthesis.</text>
</comment>
<dbReference type="SUPFAM" id="SSF51984">
    <property type="entry name" value="MurCD N-terminal domain"/>
    <property type="match status" value="1"/>
</dbReference>
<dbReference type="EMBL" id="PFSI01000050">
    <property type="protein sequence ID" value="PJC24301.1"/>
    <property type="molecule type" value="Genomic_DNA"/>
</dbReference>
<dbReference type="GO" id="GO:0071555">
    <property type="term" value="P:cell wall organization"/>
    <property type="evidence" value="ECO:0007669"/>
    <property type="project" value="UniProtKB-KW"/>
</dbReference>
<evidence type="ECO:0000256" key="1">
    <source>
        <dbReference type="ARBA" id="ARBA00004496"/>
    </source>
</evidence>
<protein>
    <recommendedName>
        <fullName evidence="7 8">UDP-N-acetylmuramoylalanine--D-glutamate ligase</fullName>
        <ecNumber evidence="7 8">6.3.2.9</ecNumber>
    </recommendedName>
    <alternativeName>
        <fullName evidence="7">D-glutamic acid-adding enzyme</fullName>
    </alternativeName>
    <alternativeName>
        <fullName evidence="7">UDP-N-acetylmuramoyl-L-alanyl-D-glutamate synthetase</fullName>
    </alternativeName>
</protein>
<dbReference type="PANTHER" id="PTHR43692:SF1">
    <property type="entry name" value="UDP-N-ACETYLMURAMOYLALANINE--D-GLUTAMATE LIGASE"/>
    <property type="match status" value="1"/>
</dbReference>
<comment type="subcellular location">
    <subcellularLocation>
        <location evidence="1 7 8">Cytoplasm</location>
    </subcellularLocation>
</comment>
<evidence type="ECO:0000259" key="10">
    <source>
        <dbReference type="Pfam" id="PF08245"/>
    </source>
</evidence>
<keyword evidence="3 7" id="KW-0963">Cytoplasm</keyword>
<dbReference type="NCBIfam" id="TIGR01087">
    <property type="entry name" value="murD"/>
    <property type="match status" value="1"/>
</dbReference>
<name>A0A2M8ENN7_9BACT</name>
<dbReference type="Gene3D" id="3.40.1190.10">
    <property type="entry name" value="Mur-like, catalytic domain"/>
    <property type="match status" value="1"/>
</dbReference>
<dbReference type="Proteomes" id="UP000230251">
    <property type="component" value="Unassembled WGS sequence"/>
</dbReference>
<dbReference type="Gene3D" id="3.40.50.720">
    <property type="entry name" value="NAD(P)-binding Rossmann-like Domain"/>
    <property type="match status" value="1"/>
</dbReference>
<dbReference type="InterPro" id="IPR013221">
    <property type="entry name" value="Mur_ligase_cen"/>
</dbReference>
<proteinExistence type="inferred from homology"/>
<evidence type="ECO:0000256" key="3">
    <source>
        <dbReference type="ARBA" id="ARBA00022490"/>
    </source>
</evidence>
<dbReference type="Pfam" id="PF08245">
    <property type="entry name" value="Mur_ligase_M"/>
    <property type="match status" value="1"/>
</dbReference>
<keyword evidence="5 7" id="KW-0547">Nucleotide-binding</keyword>
<feature type="domain" description="Mur ligase central" evidence="10">
    <location>
        <begin position="137"/>
        <end position="324"/>
    </location>
</feature>
<keyword evidence="7 8" id="KW-0961">Cell wall biogenesis/degradation</keyword>
<keyword evidence="7 8" id="KW-0133">Cell shape</keyword>
<reference evidence="12" key="1">
    <citation type="submission" date="2017-09" db="EMBL/GenBank/DDBJ databases">
        <title>Depth-based differentiation of microbial function through sediment-hosted aquifers and enrichment of novel symbionts in the deep terrestrial subsurface.</title>
        <authorList>
            <person name="Probst A.J."/>
            <person name="Ladd B."/>
            <person name="Jarett J.K."/>
            <person name="Geller-Mcgrath D.E."/>
            <person name="Sieber C.M.K."/>
            <person name="Emerson J.B."/>
            <person name="Anantharaman K."/>
            <person name="Thomas B.C."/>
            <person name="Malmstrom R."/>
            <person name="Stieglmeier M."/>
            <person name="Klingl A."/>
            <person name="Woyke T."/>
            <person name="Ryan C.M."/>
            <person name="Banfield J.F."/>
        </authorList>
    </citation>
    <scope>NUCLEOTIDE SEQUENCE [LARGE SCALE GENOMIC DNA]</scope>
</reference>
<dbReference type="HAMAP" id="MF_00639">
    <property type="entry name" value="MurD"/>
    <property type="match status" value="1"/>
</dbReference>
<comment type="function">
    <text evidence="7 8">Cell wall formation. Catalyzes the addition of glutamate to the nucleotide precursor UDP-N-acetylmuramoyl-L-alanine (UMA).</text>
</comment>
<evidence type="ECO:0000256" key="7">
    <source>
        <dbReference type="HAMAP-Rule" id="MF_00639"/>
    </source>
</evidence>
<dbReference type="Gene3D" id="3.90.190.20">
    <property type="entry name" value="Mur ligase, C-terminal domain"/>
    <property type="match status" value="1"/>
</dbReference>
<keyword evidence="7 8" id="KW-0131">Cell cycle</keyword>
<dbReference type="GO" id="GO:0008764">
    <property type="term" value="F:UDP-N-acetylmuramoylalanine-D-glutamate ligase activity"/>
    <property type="evidence" value="ECO:0007669"/>
    <property type="project" value="UniProtKB-UniRule"/>
</dbReference>
<dbReference type="GO" id="GO:0051301">
    <property type="term" value="P:cell division"/>
    <property type="evidence" value="ECO:0007669"/>
    <property type="project" value="UniProtKB-KW"/>
</dbReference>
<gene>
    <name evidence="7 11" type="primary">murD</name>
    <name evidence="11" type="ORF">CO057_03175</name>
</gene>
<dbReference type="GO" id="GO:0005737">
    <property type="term" value="C:cytoplasm"/>
    <property type="evidence" value="ECO:0007669"/>
    <property type="project" value="UniProtKB-SubCell"/>
</dbReference>
<dbReference type="Pfam" id="PF02875">
    <property type="entry name" value="Mur_ligase_C"/>
    <property type="match status" value="1"/>
</dbReference>
<keyword evidence="6 7" id="KW-0067">ATP-binding</keyword>
<accession>A0A2M8ENN7</accession>
<sequence>MDLSKIENFQDAIVTVMGLGRYQQGSGIGTAKWLIRHGAQIIITDLKNEVELEESMDLIMGWYEKYRELYPERTIYSPVFVLGEHREEDFIEVDCVVQNPGVPSESEFVRAAQEAGVSIESDVSLFWRYCKYPIIAVTGTKGKTTTTKMIGEMLTATDEKAIIAGNINVSPLEFLDDLLQENQPHPIVLELSSWMLESLPPAFREIKKGPDIAVLTNVYPDHLNRYHSFGDYVHSKEIIFEWQSPEQYTILNWDQETVRLMGERAKGKVFWCSKTYQEADGCYVKDGQVVLRQDGKDQMIIPVAELGLKGDHNLENVLTSVAVAILWGISLEVVQKIAREFKGVSDRQELVREVDEITYVNDTTATNPDVVMAALNRFGADGDIILIAGGANKELSYSDLGDAIANTCKHLILFNGDASQMIEDAVADRVPTTSGIDSMKKAVQTAKSLAASGDIVLMSPGAASFNMFKNEFDRGEQFREEVRNL</sequence>
<dbReference type="GO" id="GO:0008360">
    <property type="term" value="P:regulation of cell shape"/>
    <property type="evidence" value="ECO:0007669"/>
    <property type="project" value="UniProtKB-KW"/>
</dbReference>
<dbReference type="InterPro" id="IPR036565">
    <property type="entry name" value="Mur-like_cat_sf"/>
</dbReference>
<dbReference type="InterPro" id="IPR005762">
    <property type="entry name" value="MurD"/>
</dbReference>
<evidence type="ECO:0000256" key="6">
    <source>
        <dbReference type="ARBA" id="ARBA00022840"/>
    </source>
</evidence>
<dbReference type="InterPro" id="IPR004101">
    <property type="entry name" value="Mur_ligase_C"/>
</dbReference>
<dbReference type="PANTHER" id="PTHR43692">
    <property type="entry name" value="UDP-N-ACETYLMURAMOYLALANINE--D-GLUTAMATE LIGASE"/>
    <property type="match status" value="1"/>
</dbReference>
<evidence type="ECO:0000313" key="12">
    <source>
        <dbReference type="Proteomes" id="UP000230251"/>
    </source>
</evidence>
<comment type="catalytic activity">
    <reaction evidence="7 8">
        <text>UDP-N-acetyl-alpha-D-muramoyl-L-alanine + D-glutamate + ATP = UDP-N-acetyl-alpha-D-muramoyl-L-alanyl-D-glutamate + ADP + phosphate + H(+)</text>
        <dbReference type="Rhea" id="RHEA:16429"/>
        <dbReference type="ChEBI" id="CHEBI:15378"/>
        <dbReference type="ChEBI" id="CHEBI:29986"/>
        <dbReference type="ChEBI" id="CHEBI:30616"/>
        <dbReference type="ChEBI" id="CHEBI:43474"/>
        <dbReference type="ChEBI" id="CHEBI:83898"/>
        <dbReference type="ChEBI" id="CHEBI:83900"/>
        <dbReference type="ChEBI" id="CHEBI:456216"/>
        <dbReference type="EC" id="6.3.2.9"/>
    </reaction>
</comment>
<evidence type="ECO:0000256" key="8">
    <source>
        <dbReference type="RuleBase" id="RU003664"/>
    </source>
</evidence>
<comment type="similarity">
    <text evidence="7">Belongs to the MurCDEF family.</text>
</comment>
<dbReference type="UniPathway" id="UPA00219"/>
<dbReference type="AlphaFoldDB" id="A0A2M8ENN7"/>
<evidence type="ECO:0000256" key="4">
    <source>
        <dbReference type="ARBA" id="ARBA00022598"/>
    </source>
</evidence>
<evidence type="ECO:0000256" key="5">
    <source>
        <dbReference type="ARBA" id="ARBA00022741"/>
    </source>
</evidence>
<feature type="domain" description="Mur ligase C-terminal" evidence="9">
    <location>
        <begin position="347"/>
        <end position="460"/>
    </location>
</feature>
<evidence type="ECO:0000256" key="2">
    <source>
        <dbReference type="ARBA" id="ARBA00004752"/>
    </source>
</evidence>
<dbReference type="GO" id="GO:0005524">
    <property type="term" value="F:ATP binding"/>
    <property type="evidence" value="ECO:0007669"/>
    <property type="project" value="UniProtKB-UniRule"/>
</dbReference>
<dbReference type="SUPFAM" id="SSF53244">
    <property type="entry name" value="MurD-like peptide ligases, peptide-binding domain"/>
    <property type="match status" value="1"/>
</dbReference>
<evidence type="ECO:0000313" key="11">
    <source>
        <dbReference type="EMBL" id="PJC24301.1"/>
    </source>
</evidence>
<keyword evidence="7 8" id="KW-0573">Peptidoglycan synthesis</keyword>
<feature type="binding site" evidence="7">
    <location>
        <begin position="139"/>
        <end position="145"/>
    </location>
    <ligand>
        <name>ATP</name>
        <dbReference type="ChEBI" id="CHEBI:30616"/>
    </ligand>
</feature>
<keyword evidence="7 8" id="KW-0132">Cell division</keyword>
<keyword evidence="4 7" id="KW-0436">Ligase</keyword>
<dbReference type="InterPro" id="IPR036615">
    <property type="entry name" value="Mur_ligase_C_dom_sf"/>
</dbReference>
<dbReference type="EC" id="6.3.2.9" evidence="7 8"/>
<organism evidence="11 12">
    <name type="scientific">Candidatus Uhrbacteria bacterium CG_4_9_14_0_2_um_filter_41_50</name>
    <dbReference type="NCBI Taxonomy" id="1975031"/>
    <lineage>
        <taxon>Bacteria</taxon>
        <taxon>Candidatus Uhriibacteriota</taxon>
    </lineage>
</organism>